<evidence type="ECO:0000313" key="6">
    <source>
        <dbReference type="Proteomes" id="UP000294028"/>
    </source>
</evidence>
<evidence type="ECO:0000313" key="5">
    <source>
        <dbReference type="EMBL" id="RYJ12971.1"/>
    </source>
</evidence>
<feature type="transmembrane region" description="Helical" evidence="2">
    <location>
        <begin position="131"/>
        <end position="153"/>
    </location>
</feature>
<dbReference type="InterPro" id="IPR000572">
    <property type="entry name" value="OxRdtase_Mopterin-bd_dom"/>
</dbReference>
<evidence type="ECO:0000259" key="4">
    <source>
        <dbReference type="Pfam" id="PF03404"/>
    </source>
</evidence>
<dbReference type="RefSeq" id="WP_129783469.1">
    <property type="nucleotide sequence ID" value="NZ_RZHH01000002.1"/>
</dbReference>
<reference evidence="5 6" key="1">
    <citation type="submission" date="2018-12" db="EMBL/GenBank/DDBJ databases">
        <title>Genome analysis provides insights into bioremediation potentialities of Halogeometricum borinquense strain N11.</title>
        <authorList>
            <person name="Najjari A."/>
            <person name="Youssef N."/>
            <person name="Fhoula I."/>
            <person name="Ben Dhia O."/>
            <person name="Mahjoubi M."/>
            <person name="Ouzari H.I."/>
            <person name="Cherif A."/>
        </authorList>
    </citation>
    <scope>NUCLEOTIDE SEQUENCE [LARGE SCALE GENOMIC DNA]</scope>
    <source>
        <strain evidence="5 6">N11</strain>
    </source>
</reference>
<dbReference type="SUPFAM" id="SSF56524">
    <property type="entry name" value="Oxidoreductase molybdopterin-binding domain"/>
    <property type="match status" value="1"/>
</dbReference>
<evidence type="ECO:0000259" key="3">
    <source>
        <dbReference type="Pfam" id="PF00174"/>
    </source>
</evidence>
<name>A0A482THZ5_9EURY</name>
<feature type="compositionally biased region" description="Low complexity" evidence="1">
    <location>
        <begin position="208"/>
        <end position="219"/>
    </location>
</feature>
<organism evidence="5 6">
    <name type="scientific">Halogeometricum borinquense</name>
    <dbReference type="NCBI Taxonomy" id="60847"/>
    <lineage>
        <taxon>Archaea</taxon>
        <taxon>Methanobacteriati</taxon>
        <taxon>Methanobacteriota</taxon>
        <taxon>Stenosarchaea group</taxon>
        <taxon>Halobacteria</taxon>
        <taxon>Halobacteriales</taxon>
        <taxon>Haloferacaceae</taxon>
        <taxon>Halogeometricum</taxon>
    </lineage>
</organism>
<feature type="domain" description="Moybdenum cofactor oxidoreductase dimerisation" evidence="4">
    <location>
        <begin position="425"/>
        <end position="510"/>
    </location>
</feature>
<dbReference type="GO" id="GO:0043546">
    <property type="term" value="F:molybdopterin cofactor binding"/>
    <property type="evidence" value="ECO:0007669"/>
    <property type="project" value="TreeGrafter"/>
</dbReference>
<dbReference type="InterPro" id="IPR014756">
    <property type="entry name" value="Ig_E-set"/>
</dbReference>
<keyword evidence="2" id="KW-0812">Transmembrane</keyword>
<dbReference type="GO" id="GO:0020037">
    <property type="term" value="F:heme binding"/>
    <property type="evidence" value="ECO:0007669"/>
    <property type="project" value="TreeGrafter"/>
</dbReference>
<proteinExistence type="predicted"/>
<evidence type="ECO:0000256" key="1">
    <source>
        <dbReference type="SAM" id="MobiDB-lite"/>
    </source>
</evidence>
<feature type="domain" description="Oxidoreductase molybdopterin-binding" evidence="3">
    <location>
        <begin position="259"/>
        <end position="402"/>
    </location>
</feature>
<feature type="transmembrane region" description="Helical" evidence="2">
    <location>
        <begin position="106"/>
        <end position="125"/>
    </location>
</feature>
<dbReference type="AlphaFoldDB" id="A0A482THZ5"/>
<keyword evidence="2" id="KW-1133">Transmembrane helix</keyword>
<dbReference type="PANTHER" id="PTHR19372:SF7">
    <property type="entry name" value="SULFITE OXIDASE, MITOCHONDRIAL"/>
    <property type="match status" value="1"/>
</dbReference>
<evidence type="ECO:0000256" key="2">
    <source>
        <dbReference type="SAM" id="Phobius"/>
    </source>
</evidence>
<feature type="transmembrane region" description="Helical" evidence="2">
    <location>
        <begin position="77"/>
        <end position="99"/>
    </location>
</feature>
<dbReference type="Gene3D" id="3.90.420.10">
    <property type="entry name" value="Oxidoreductase, molybdopterin-binding domain"/>
    <property type="match status" value="1"/>
</dbReference>
<dbReference type="Proteomes" id="UP000294028">
    <property type="component" value="Unassembled WGS sequence"/>
</dbReference>
<dbReference type="PANTHER" id="PTHR19372">
    <property type="entry name" value="SULFITE REDUCTASE"/>
    <property type="match status" value="1"/>
</dbReference>
<feature type="transmembrane region" description="Helical" evidence="2">
    <location>
        <begin position="14"/>
        <end position="46"/>
    </location>
</feature>
<feature type="transmembrane region" description="Helical" evidence="2">
    <location>
        <begin position="53"/>
        <end position="71"/>
    </location>
</feature>
<dbReference type="InterPro" id="IPR005066">
    <property type="entry name" value="MoCF_OxRdtse_dimer"/>
</dbReference>
<dbReference type="GO" id="GO:0006790">
    <property type="term" value="P:sulfur compound metabolic process"/>
    <property type="evidence" value="ECO:0007669"/>
    <property type="project" value="TreeGrafter"/>
</dbReference>
<feature type="region of interest" description="Disordered" evidence="1">
    <location>
        <begin position="500"/>
        <end position="529"/>
    </location>
</feature>
<protein>
    <submittedName>
        <fullName evidence="5">Sulfite oxidase</fullName>
    </submittedName>
</protein>
<sequence>MTSNRLQRVGPTSFVAFLAGVAAVAGSYATAGFTPAFVVAPVAAFLTRTVPDAVLRFAIVTLGTFAGIDHFGQLLNLALATGLTTAFLAGVSLLALVAGRRLDARLAPVGLVGASMWVVTVVLTGQLMLSLGAAVGGAVVVLVAELAAVMGEPSAATDSSVRRRILGGVASAFGVGILSYLFGRSASGPAAVTSSVDGSGTPGGPDGSGPSSNDSQSVGDSTVTQEYLAEAERRTLDVDGLEGLVSDDFYQVDINNIDPNLRASDWTLSVTGSVEQEATYTYDELTAMGDEQRFVTLRCVSDKINGTLMDTDLWTGVPISRILDEVNPQGAFVMLRAADDYFEEFPVEALEDGFLAYGKRGGPLPRAHGHPVRALIPGHWGEINVKWVTEMEILDGPEKGFWERRGWHGTGPVNTVAKLHTTNRLDGQIQVAGHAYAGTRGIERVEVSIDGGETWADATLSDRLPAGTDESGEAAEDAWRQWEHTYENPGRRHTVVVRATDSTGTLQPREEESPFPSGATGWVSKTISP</sequence>
<gene>
    <name evidence="5" type="ORF">ELS19_02635</name>
</gene>
<dbReference type="GO" id="GO:0030151">
    <property type="term" value="F:molybdenum ion binding"/>
    <property type="evidence" value="ECO:0007669"/>
    <property type="project" value="InterPro"/>
</dbReference>
<comment type="caution">
    <text evidence="5">The sequence shown here is derived from an EMBL/GenBank/DDBJ whole genome shotgun (WGS) entry which is preliminary data.</text>
</comment>
<feature type="region of interest" description="Disordered" evidence="1">
    <location>
        <begin position="192"/>
        <end position="222"/>
    </location>
</feature>
<dbReference type="EMBL" id="RZHH01000002">
    <property type="protein sequence ID" value="RYJ12971.1"/>
    <property type="molecule type" value="Genomic_DNA"/>
</dbReference>
<dbReference type="GO" id="GO:0008482">
    <property type="term" value="F:sulfite oxidase activity"/>
    <property type="evidence" value="ECO:0007669"/>
    <property type="project" value="TreeGrafter"/>
</dbReference>
<dbReference type="Pfam" id="PF00174">
    <property type="entry name" value="Oxidored_molyb"/>
    <property type="match status" value="1"/>
</dbReference>
<dbReference type="Gene3D" id="2.60.40.650">
    <property type="match status" value="1"/>
</dbReference>
<dbReference type="InterPro" id="IPR036374">
    <property type="entry name" value="OxRdtase_Mopterin-bd_sf"/>
</dbReference>
<feature type="transmembrane region" description="Helical" evidence="2">
    <location>
        <begin position="165"/>
        <end position="183"/>
    </location>
</feature>
<keyword evidence="2" id="KW-0472">Membrane</keyword>
<dbReference type="Pfam" id="PF03404">
    <property type="entry name" value="Mo-co_dimer"/>
    <property type="match status" value="1"/>
</dbReference>
<accession>A0A482THZ5</accession>
<dbReference type="SUPFAM" id="SSF81296">
    <property type="entry name" value="E set domains"/>
    <property type="match status" value="1"/>
</dbReference>